<dbReference type="EMBL" id="MCGN01000011">
    <property type="protein sequence ID" value="ORY91329.1"/>
    <property type="molecule type" value="Genomic_DNA"/>
</dbReference>
<accession>A0A1X2H1U3</accession>
<dbReference type="Proteomes" id="UP000242180">
    <property type="component" value="Unassembled WGS sequence"/>
</dbReference>
<evidence type="ECO:0000313" key="2">
    <source>
        <dbReference type="Proteomes" id="UP000242180"/>
    </source>
</evidence>
<keyword evidence="2" id="KW-1185">Reference proteome</keyword>
<evidence type="ECO:0000313" key="1">
    <source>
        <dbReference type="EMBL" id="ORY91329.1"/>
    </source>
</evidence>
<sequence>MVAQSFECHGQTGRCDLQYGRDGSGYPTAFKGEYNATGVTDRTVLPEFKARPDLAPVWSHAEQNKSACGRCCEIIKICAFKKYMRTAKGDWLNVGYVRKSPGNEGAEIRNRLIRSMAMRLQYQCFCDKVFVSDGTSSGDAILLRDSYSRRVPKKHRCFDGNTQDMFSFITSSIKKIRVCVIDYADLSTNPDDVKTMIRTTMNIKEVVILHRARHEVMNRHQLKQNRQLLKFKCRKGTVHRSK</sequence>
<organism evidence="1 2">
    <name type="scientific">Syncephalastrum racemosum</name>
    <name type="common">Filamentous fungus</name>
    <dbReference type="NCBI Taxonomy" id="13706"/>
    <lineage>
        <taxon>Eukaryota</taxon>
        <taxon>Fungi</taxon>
        <taxon>Fungi incertae sedis</taxon>
        <taxon>Mucoromycota</taxon>
        <taxon>Mucoromycotina</taxon>
        <taxon>Mucoromycetes</taxon>
        <taxon>Mucorales</taxon>
        <taxon>Syncephalastraceae</taxon>
        <taxon>Syncephalastrum</taxon>
    </lineage>
</organism>
<gene>
    <name evidence="1" type="ORF">BCR43DRAFT_508761</name>
</gene>
<dbReference type="OrthoDB" id="2205399at2759"/>
<name>A0A1X2H1U3_SYNRA</name>
<protein>
    <submittedName>
        <fullName evidence="1">Uncharacterized protein</fullName>
    </submittedName>
</protein>
<dbReference type="InParanoid" id="A0A1X2H1U3"/>
<dbReference type="AlphaFoldDB" id="A0A1X2H1U3"/>
<comment type="caution">
    <text evidence="1">The sequence shown here is derived from an EMBL/GenBank/DDBJ whole genome shotgun (WGS) entry which is preliminary data.</text>
</comment>
<reference evidence="1 2" key="1">
    <citation type="submission" date="2016-07" db="EMBL/GenBank/DDBJ databases">
        <title>Pervasive Adenine N6-methylation of Active Genes in Fungi.</title>
        <authorList>
            <consortium name="DOE Joint Genome Institute"/>
            <person name="Mondo S.J."/>
            <person name="Dannebaum R.O."/>
            <person name="Kuo R.C."/>
            <person name="Labutti K."/>
            <person name="Haridas S."/>
            <person name="Kuo A."/>
            <person name="Salamov A."/>
            <person name="Ahrendt S.R."/>
            <person name="Lipzen A."/>
            <person name="Sullivan W."/>
            <person name="Andreopoulos W.B."/>
            <person name="Clum A."/>
            <person name="Lindquist E."/>
            <person name="Daum C."/>
            <person name="Ramamoorthy G.K."/>
            <person name="Gryganskyi A."/>
            <person name="Culley D."/>
            <person name="Magnuson J.K."/>
            <person name="James T.Y."/>
            <person name="O'Malley M.A."/>
            <person name="Stajich J.E."/>
            <person name="Spatafora J.W."/>
            <person name="Visel A."/>
            <person name="Grigoriev I.V."/>
        </authorList>
    </citation>
    <scope>NUCLEOTIDE SEQUENCE [LARGE SCALE GENOMIC DNA]</scope>
    <source>
        <strain evidence="1 2">NRRL 2496</strain>
    </source>
</reference>
<proteinExistence type="predicted"/>